<organism evidence="4">
    <name type="scientific">Soboliphyme baturini</name>
    <dbReference type="NCBI Taxonomy" id="241478"/>
    <lineage>
        <taxon>Eukaryota</taxon>
        <taxon>Metazoa</taxon>
        <taxon>Ecdysozoa</taxon>
        <taxon>Nematoda</taxon>
        <taxon>Enoplea</taxon>
        <taxon>Dorylaimia</taxon>
        <taxon>Dioctophymatida</taxon>
        <taxon>Dioctophymatoidea</taxon>
        <taxon>Soboliphymatidae</taxon>
        <taxon>Soboliphyme</taxon>
    </lineage>
</organism>
<dbReference type="PROSITE" id="PS50853">
    <property type="entry name" value="FN3"/>
    <property type="match status" value="3"/>
</dbReference>
<dbReference type="InterPro" id="IPR003961">
    <property type="entry name" value="FN3_dom"/>
</dbReference>
<proteinExistence type="predicted"/>
<feature type="domain" description="Fibronectin type-III" evidence="1">
    <location>
        <begin position="8"/>
        <end position="113"/>
    </location>
</feature>
<reference evidence="2 3" key="2">
    <citation type="submission" date="2018-11" db="EMBL/GenBank/DDBJ databases">
        <authorList>
            <consortium name="Pathogen Informatics"/>
        </authorList>
    </citation>
    <scope>NUCLEOTIDE SEQUENCE [LARGE SCALE GENOMIC DNA]</scope>
</reference>
<evidence type="ECO:0000313" key="2">
    <source>
        <dbReference type="EMBL" id="VDP41210.1"/>
    </source>
</evidence>
<dbReference type="SMART" id="SM00060">
    <property type="entry name" value="FN3"/>
    <property type="match status" value="3"/>
</dbReference>
<dbReference type="InterPro" id="IPR013783">
    <property type="entry name" value="Ig-like_fold"/>
</dbReference>
<feature type="domain" description="Fibronectin type-III" evidence="1">
    <location>
        <begin position="118"/>
        <end position="221"/>
    </location>
</feature>
<name>A0A183J6T0_9BILA</name>
<dbReference type="AlphaFoldDB" id="A0A183J6T0"/>
<evidence type="ECO:0000259" key="1">
    <source>
        <dbReference type="PROSITE" id="PS50853"/>
    </source>
</evidence>
<dbReference type="OrthoDB" id="5969272at2759"/>
<dbReference type="WBParaSite" id="SBAD_0001196401-mRNA-1">
    <property type="protein sequence ID" value="SBAD_0001196401-mRNA-1"/>
    <property type="gene ID" value="SBAD_0001196401"/>
</dbReference>
<dbReference type="CDD" id="cd00063">
    <property type="entry name" value="FN3"/>
    <property type="match status" value="2"/>
</dbReference>
<dbReference type="Pfam" id="PF00041">
    <property type="entry name" value="fn3"/>
    <property type="match status" value="1"/>
</dbReference>
<sequence length="392" mass="44639">MERSLIKGSLSPKTEQEFPNAVSLSFLQPHPPHGKLDDYRIRHTPIDRISWYEVRKPAIDLTCVEEKSNDGRLCYRLADLEPDRQYVVQVSAHTEGGGWSDWSKSWYVKTRQAEIPVMESPIKISLVGSNSITLIWDGINTKEHRNLKGYILEYNVGGDSQWVQHGDMIPVAKDSESGQLVSSTVSNLQPNKVYYFRVKLVDANDRQGLPGPQLRALTPCGKPSQPPRNVRIDSENYKALRVRWESVPKHQWNCDNVTYVIKFHNSTHSGYVDVSPSLQVNEYWFETAAGVRWAIQMRTQSVGADNVRHEASEWSPEKVFVVPGVPELVFMDLKKRGSDAVQVSWDVSTADKDWPYGVDITYVLKQKGDCAPKQELPVTEYNVHDRSFLIEV</sequence>
<dbReference type="Gene3D" id="2.60.40.10">
    <property type="entry name" value="Immunoglobulins"/>
    <property type="match status" value="3"/>
</dbReference>
<dbReference type="PANTHER" id="PTHR26391">
    <property type="entry name" value="INACTIVE TYROSINE-PROTEIN KINASE 7"/>
    <property type="match status" value="1"/>
</dbReference>
<dbReference type="EMBL" id="UZAM01015946">
    <property type="protein sequence ID" value="VDP41210.1"/>
    <property type="molecule type" value="Genomic_DNA"/>
</dbReference>
<reference evidence="4" key="1">
    <citation type="submission" date="2016-06" db="UniProtKB">
        <authorList>
            <consortium name="WormBaseParasite"/>
        </authorList>
    </citation>
    <scope>IDENTIFICATION</scope>
</reference>
<keyword evidence="3" id="KW-1185">Reference proteome</keyword>
<evidence type="ECO:0000313" key="4">
    <source>
        <dbReference type="WBParaSite" id="SBAD_0001196401-mRNA-1"/>
    </source>
</evidence>
<feature type="domain" description="Fibronectin type-III" evidence="1">
    <location>
        <begin position="226"/>
        <end position="325"/>
    </location>
</feature>
<dbReference type="PANTHER" id="PTHR26391:SF18">
    <property type="entry name" value="PROTEIN KINASE RECEPTOR TIE-1, PUTATIVE-RELATED"/>
    <property type="match status" value="1"/>
</dbReference>
<accession>A0A183J6T0</accession>
<dbReference type="Proteomes" id="UP000270296">
    <property type="component" value="Unassembled WGS sequence"/>
</dbReference>
<dbReference type="InterPro" id="IPR036116">
    <property type="entry name" value="FN3_sf"/>
</dbReference>
<protein>
    <submittedName>
        <fullName evidence="4">Fibronectin type-III domain-containing protein</fullName>
    </submittedName>
</protein>
<dbReference type="SUPFAM" id="SSF49265">
    <property type="entry name" value="Fibronectin type III"/>
    <property type="match status" value="2"/>
</dbReference>
<evidence type="ECO:0000313" key="3">
    <source>
        <dbReference type="Proteomes" id="UP000270296"/>
    </source>
</evidence>
<gene>
    <name evidence="2" type="ORF">SBAD_LOCUS11578</name>
</gene>